<dbReference type="InterPro" id="IPR002191">
    <property type="entry name" value="Bac_export_3"/>
</dbReference>
<dbReference type="RefSeq" id="WP_084091035.1">
    <property type="nucleotide sequence ID" value="NZ_FWXD01000013.1"/>
</dbReference>
<dbReference type="PANTHER" id="PTHR34040:SF8">
    <property type="entry name" value="FLAGELLAR BIOSYNTHETIC PROTEIN FLIQ"/>
    <property type="match status" value="1"/>
</dbReference>
<comment type="similarity">
    <text evidence="2 7">Belongs to the FliQ/MopD/SpaQ family.</text>
</comment>
<dbReference type="Proteomes" id="UP000192761">
    <property type="component" value="Unassembled WGS sequence"/>
</dbReference>
<evidence type="ECO:0000256" key="5">
    <source>
        <dbReference type="ARBA" id="ARBA00022989"/>
    </source>
</evidence>
<proteinExistence type="inferred from homology"/>
<comment type="subcellular location">
    <subcellularLocation>
        <location evidence="1 7">Cell membrane</location>
        <topology evidence="1">Multi-pass membrane protein</topology>
    </subcellularLocation>
    <subcellularLocation>
        <location evidence="7">Bacterial flagellum basal body</location>
    </subcellularLocation>
</comment>
<evidence type="ECO:0000256" key="6">
    <source>
        <dbReference type="ARBA" id="ARBA00023136"/>
    </source>
</evidence>
<feature type="transmembrane region" description="Helical" evidence="7">
    <location>
        <begin position="16"/>
        <end position="39"/>
    </location>
</feature>
<dbReference type="Pfam" id="PF01313">
    <property type="entry name" value="Bac_export_3"/>
    <property type="match status" value="1"/>
</dbReference>
<evidence type="ECO:0000256" key="3">
    <source>
        <dbReference type="ARBA" id="ARBA00022475"/>
    </source>
</evidence>
<evidence type="ECO:0000313" key="9">
    <source>
        <dbReference type="Proteomes" id="UP000192761"/>
    </source>
</evidence>
<comment type="function">
    <text evidence="7">Role in flagellar biosynthesis.</text>
</comment>
<dbReference type="GO" id="GO:0009425">
    <property type="term" value="C:bacterial-type flagellum basal body"/>
    <property type="evidence" value="ECO:0007669"/>
    <property type="project" value="UniProtKB-SubCell"/>
</dbReference>
<evidence type="ECO:0000313" key="8">
    <source>
        <dbReference type="EMBL" id="SMC26166.1"/>
    </source>
</evidence>
<keyword evidence="4 7" id="KW-0812">Transmembrane</keyword>
<dbReference type="GO" id="GO:0005886">
    <property type="term" value="C:plasma membrane"/>
    <property type="evidence" value="ECO:0007669"/>
    <property type="project" value="UniProtKB-SubCell"/>
</dbReference>
<dbReference type="InterPro" id="IPR006305">
    <property type="entry name" value="FliQ"/>
</dbReference>
<dbReference type="PRINTS" id="PR00952">
    <property type="entry name" value="TYPE3IMQPROT"/>
</dbReference>
<dbReference type="EMBL" id="FWXD01000013">
    <property type="protein sequence ID" value="SMC26166.1"/>
    <property type="molecule type" value="Genomic_DNA"/>
</dbReference>
<keyword evidence="5 7" id="KW-1133">Transmembrane helix</keyword>
<dbReference type="STRING" id="1121001.SAMN02745857_02393"/>
<reference evidence="8" key="1">
    <citation type="submission" date="2017-04" db="EMBL/GenBank/DDBJ databases">
        <authorList>
            <person name="Afonso C.L."/>
            <person name="Miller P.J."/>
            <person name="Scott M.A."/>
            <person name="Spackman E."/>
            <person name="Goraichik I."/>
            <person name="Dimitrov K.M."/>
            <person name="Suarez D.L."/>
            <person name="Swayne D.E."/>
        </authorList>
    </citation>
    <scope>NUCLEOTIDE SEQUENCE [LARGE SCALE GENOMIC DNA]</scope>
    <source>
        <strain evidence="8">DSM 23236</strain>
    </source>
</reference>
<dbReference type="GO" id="GO:0044780">
    <property type="term" value="P:bacterial-type flagellum assembly"/>
    <property type="evidence" value="ECO:0007669"/>
    <property type="project" value="InterPro"/>
</dbReference>
<sequence length="89" mass="9717">MTPETVITVIQRAMELLVLLAGPMLLAALVTGLIVSIFQAATQINEATLSFIPKLLVAFLVFLLAGPWMIETAMDYTIRLFQSIPQLIG</sequence>
<dbReference type="PANTHER" id="PTHR34040">
    <property type="entry name" value="FLAGELLAR BIOSYNTHETIC PROTEIN FLIQ"/>
    <property type="match status" value="1"/>
</dbReference>
<evidence type="ECO:0000256" key="4">
    <source>
        <dbReference type="ARBA" id="ARBA00022692"/>
    </source>
</evidence>
<dbReference type="PIRSF" id="PIRSF004669">
    <property type="entry name" value="FliQ"/>
    <property type="match status" value="1"/>
</dbReference>
<dbReference type="GO" id="GO:0009306">
    <property type="term" value="P:protein secretion"/>
    <property type="evidence" value="ECO:0007669"/>
    <property type="project" value="InterPro"/>
</dbReference>
<keyword evidence="8" id="KW-0966">Cell projection</keyword>
<keyword evidence="8" id="KW-0969">Cilium</keyword>
<evidence type="ECO:0000256" key="1">
    <source>
        <dbReference type="ARBA" id="ARBA00004651"/>
    </source>
</evidence>
<keyword evidence="6 7" id="KW-0472">Membrane</keyword>
<protein>
    <recommendedName>
        <fullName evidence="7">Flagellar biosynthetic protein FliQ</fullName>
    </recommendedName>
</protein>
<keyword evidence="8" id="KW-0282">Flagellum</keyword>
<accession>A0A1W1XQI8</accession>
<dbReference type="AlphaFoldDB" id="A0A1W1XQI8"/>
<keyword evidence="9" id="KW-1185">Reference proteome</keyword>
<dbReference type="NCBIfam" id="TIGR01402">
    <property type="entry name" value="fliQ"/>
    <property type="match status" value="1"/>
</dbReference>
<keyword evidence="7" id="KW-0975">Bacterial flagellum</keyword>
<evidence type="ECO:0000256" key="7">
    <source>
        <dbReference type="RuleBase" id="RU364090"/>
    </source>
</evidence>
<name>A0A1W1XQI8_9NEIS</name>
<feature type="transmembrane region" description="Helical" evidence="7">
    <location>
        <begin position="51"/>
        <end position="70"/>
    </location>
</feature>
<gene>
    <name evidence="7" type="primary">fliQ</name>
    <name evidence="8" type="ORF">SAMN02745857_02393</name>
</gene>
<keyword evidence="3 7" id="KW-1003">Cell membrane</keyword>
<organism evidence="8 9">
    <name type="scientific">Andreprevotia lacus DSM 23236</name>
    <dbReference type="NCBI Taxonomy" id="1121001"/>
    <lineage>
        <taxon>Bacteria</taxon>
        <taxon>Pseudomonadati</taxon>
        <taxon>Pseudomonadota</taxon>
        <taxon>Betaproteobacteria</taxon>
        <taxon>Neisseriales</taxon>
        <taxon>Chitinibacteraceae</taxon>
        <taxon>Andreprevotia</taxon>
    </lineage>
</organism>
<evidence type="ECO:0000256" key="2">
    <source>
        <dbReference type="ARBA" id="ARBA00006156"/>
    </source>
</evidence>